<dbReference type="InterPro" id="IPR020084">
    <property type="entry name" value="NUDIX_hydrolase_CS"/>
</dbReference>
<dbReference type="CDD" id="cd04301">
    <property type="entry name" value="NAT_SF"/>
    <property type="match status" value="1"/>
</dbReference>
<evidence type="ECO:0000313" key="5">
    <source>
        <dbReference type="EMBL" id="ALU28097.1"/>
    </source>
</evidence>
<name>A0AAI8G698_9FLAO</name>
<dbReference type="EMBL" id="CP013690">
    <property type="protein sequence ID" value="ALU28097.1"/>
    <property type="molecule type" value="Genomic_DNA"/>
</dbReference>
<dbReference type="AlphaFoldDB" id="A0AAI8G698"/>
<dbReference type="Gene3D" id="3.40.630.30">
    <property type="match status" value="1"/>
</dbReference>
<dbReference type="CDD" id="cd04690">
    <property type="entry name" value="NUDIX_Hydrolase"/>
    <property type="match status" value="1"/>
</dbReference>
<dbReference type="Pfam" id="PF00293">
    <property type="entry name" value="NUDIX"/>
    <property type="match status" value="1"/>
</dbReference>
<evidence type="ECO:0000256" key="2">
    <source>
        <dbReference type="ARBA" id="ARBA00022801"/>
    </source>
</evidence>
<feature type="domain" description="N-acetyltransferase" evidence="3">
    <location>
        <begin position="3"/>
        <end position="157"/>
    </location>
</feature>
<dbReference type="RefSeq" id="WP_058699918.1">
    <property type="nucleotide sequence ID" value="NZ_CP013690.1"/>
</dbReference>
<feature type="domain" description="Nudix hydrolase" evidence="4">
    <location>
        <begin position="155"/>
        <end position="284"/>
    </location>
</feature>
<gene>
    <name evidence="5" type="ORF">AS202_18955</name>
</gene>
<protein>
    <submittedName>
        <fullName evidence="5">NUDIX hydrolase</fullName>
    </submittedName>
</protein>
<dbReference type="SUPFAM" id="SSF55811">
    <property type="entry name" value="Nudix"/>
    <property type="match status" value="1"/>
</dbReference>
<evidence type="ECO:0000259" key="4">
    <source>
        <dbReference type="PROSITE" id="PS51462"/>
    </source>
</evidence>
<evidence type="ECO:0000313" key="6">
    <source>
        <dbReference type="Proteomes" id="UP000069030"/>
    </source>
</evidence>
<evidence type="ECO:0000256" key="1">
    <source>
        <dbReference type="ARBA" id="ARBA00001946"/>
    </source>
</evidence>
<dbReference type="PROSITE" id="PS51462">
    <property type="entry name" value="NUDIX"/>
    <property type="match status" value="1"/>
</dbReference>
<dbReference type="PANTHER" id="PTHR43046">
    <property type="entry name" value="GDP-MANNOSE MANNOSYL HYDROLASE"/>
    <property type="match status" value="1"/>
</dbReference>
<organism evidence="5 6">
    <name type="scientific">Myroides odoratimimus</name>
    <dbReference type="NCBI Taxonomy" id="76832"/>
    <lineage>
        <taxon>Bacteria</taxon>
        <taxon>Pseudomonadati</taxon>
        <taxon>Bacteroidota</taxon>
        <taxon>Flavobacteriia</taxon>
        <taxon>Flavobacteriales</taxon>
        <taxon>Flavobacteriaceae</taxon>
        <taxon>Myroides</taxon>
    </lineage>
</organism>
<proteinExistence type="predicted"/>
<dbReference type="InterPro" id="IPR015797">
    <property type="entry name" value="NUDIX_hydrolase-like_dom_sf"/>
</dbReference>
<dbReference type="PROSITE" id="PS51186">
    <property type="entry name" value="GNAT"/>
    <property type="match status" value="1"/>
</dbReference>
<dbReference type="InterPro" id="IPR016181">
    <property type="entry name" value="Acyl_CoA_acyltransferase"/>
</dbReference>
<dbReference type="GO" id="GO:0016747">
    <property type="term" value="F:acyltransferase activity, transferring groups other than amino-acyl groups"/>
    <property type="evidence" value="ECO:0007669"/>
    <property type="project" value="InterPro"/>
</dbReference>
<dbReference type="PANTHER" id="PTHR43046:SF2">
    <property type="entry name" value="8-OXO-DGTP DIPHOSPHATASE-RELATED"/>
    <property type="match status" value="1"/>
</dbReference>
<keyword evidence="2 5" id="KW-0378">Hydrolase</keyword>
<dbReference type="InterPro" id="IPR000182">
    <property type="entry name" value="GNAT_dom"/>
</dbReference>
<dbReference type="GO" id="GO:0016787">
    <property type="term" value="F:hydrolase activity"/>
    <property type="evidence" value="ECO:0007669"/>
    <property type="project" value="UniProtKB-KW"/>
</dbReference>
<dbReference type="Gene3D" id="3.90.79.10">
    <property type="entry name" value="Nucleoside Triphosphate Pyrophosphohydrolase"/>
    <property type="match status" value="1"/>
</dbReference>
<comment type="cofactor">
    <cofactor evidence="1">
        <name>Mg(2+)</name>
        <dbReference type="ChEBI" id="CHEBI:18420"/>
    </cofactor>
</comment>
<evidence type="ECO:0000259" key="3">
    <source>
        <dbReference type="PROSITE" id="PS51186"/>
    </source>
</evidence>
<dbReference type="SUPFAM" id="SSF55729">
    <property type="entry name" value="Acyl-CoA N-acyltransferases (Nat)"/>
    <property type="match status" value="1"/>
</dbReference>
<reference evidence="5 6" key="1">
    <citation type="journal article" date="2016" name="J. Zhejiang Univ. Sci. B">
        <title>Antibiotic resistance mechanisms of Myroides sp.</title>
        <authorList>
            <person name="Hu S."/>
            <person name="Yuan S."/>
            <person name="Qu H."/>
            <person name="Jiang T."/>
            <person name="Zhou Y."/>
            <person name="Wang M."/>
            <person name="Ming D."/>
        </authorList>
    </citation>
    <scope>NUCLEOTIDE SEQUENCE [LARGE SCALE GENOMIC DNA]</scope>
    <source>
        <strain evidence="5 6">PR63039</strain>
    </source>
</reference>
<dbReference type="Pfam" id="PF00583">
    <property type="entry name" value="Acetyltransf_1"/>
    <property type="match status" value="1"/>
</dbReference>
<accession>A0AAI8G698</accession>
<sequence>MTISYQNATVADCELLTETALASKRYWGYREEYMSMWTDDLTITDINFRKGELIKCFYADEYIGFFELENKGPYLCIDHFWVLPAHINKGFGRVIMSHIKAIAKSRGYKYIEVYAEPNANIFYEKMGGVCVRQVLTSVPGRMMKVYHLPVVEENWIDLDTAGLVVVEEGKLLLAYSNNKKAWYLPGGKIDEGEGSRTALIREIEEELNLVLDVDRLTFLHHITAPAYGEKLNIMMQQDCYSYSLNGETIEATNEIGAVKYFSLEEYKKEEIQVPGVLMVFNILS</sequence>
<dbReference type="PROSITE" id="PS00893">
    <property type="entry name" value="NUDIX_BOX"/>
    <property type="match status" value="1"/>
</dbReference>
<dbReference type="Proteomes" id="UP000069030">
    <property type="component" value="Chromosome"/>
</dbReference>
<dbReference type="InterPro" id="IPR000086">
    <property type="entry name" value="NUDIX_hydrolase_dom"/>
</dbReference>
<dbReference type="KEGG" id="mod:AS202_18955"/>